<dbReference type="Gene3D" id="1.20.81.30">
    <property type="entry name" value="Type II secretion system (T2SS), domain F"/>
    <property type="match status" value="2"/>
</dbReference>
<organism evidence="9 10">
    <name type="scientific">Virgibacillus necropolis</name>
    <dbReference type="NCBI Taxonomy" id="163877"/>
    <lineage>
        <taxon>Bacteria</taxon>
        <taxon>Bacillati</taxon>
        <taxon>Bacillota</taxon>
        <taxon>Bacilli</taxon>
        <taxon>Bacillales</taxon>
        <taxon>Bacillaceae</taxon>
        <taxon>Virgibacillus</taxon>
    </lineage>
</organism>
<keyword evidence="10" id="KW-1185">Reference proteome</keyword>
<evidence type="ECO:0000256" key="4">
    <source>
        <dbReference type="ARBA" id="ARBA00022692"/>
    </source>
</evidence>
<keyword evidence="5 7" id="KW-1133">Transmembrane helix</keyword>
<dbReference type="RefSeq" id="WP_089532097.1">
    <property type="nucleotide sequence ID" value="NZ_CP022437.1"/>
</dbReference>
<protein>
    <submittedName>
        <fullName evidence="9">Chromosome partitioning protein ParA</fullName>
    </submittedName>
</protein>
<evidence type="ECO:0000259" key="8">
    <source>
        <dbReference type="Pfam" id="PF00482"/>
    </source>
</evidence>
<dbReference type="EMBL" id="CP022437">
    <property type="protein sequence ID" value="ASN05247.1"/>
    <property type="molecule type" value="Genomic_DNA"/>
</dbReference>
<dbReference type="PANTHER" id="PTHR30012:SF0">
    <property type="entry name" value="TYPE II SECRETION SYSTEM PROTEIN F-RELATED"/>
    <property type="match status" value="1"/>
</dbReference>
<dbReference type="KEGG" id="vne:CFK40_09580"/>
<dbReference type="NCBIfam" id="NF041012">
    <property type="entry name" value="T4P_ComGB"/>
    <property type="match status" value="1"/>
</dbReference>
<dbReference type="InterPro" id="IPR042094">
    <property type="entry name" value="T2SS_GspF_sf"/>
</dbReference>
<dbReference type="OrthoDB" id="2974223at2"/>
<keyword evidence="4 7" id="KW-0812">Transmembrane</keyword>
<sequence>MDLFQKKFLIPSRRIKLKKETQLLYLSRLLRLLKNGYSLLDALDVMKWDNQMVEPTTIIVHALKNGNTLDEAFEQASFNQTITTYLYFVRVNGDIQASLEKCTEMFQQRIEFTAKFQQTIRYPLVLLVIFSILLYFVKNSILPSFSNLFSANNETSSTISLSLAIIDMFGTFIWISIISVFISLLIWKFIRHKISIQDQIKLYQRIPIYRNYKRIQTSFLFATHFSSLLKTGISIKDILTIMSNQKQLPILSYYSILMMNELNRGHHISYLLSQSFLLEKQIAHIFQKNADIHALEKDLKIYAGIITEELNHKVTKAITYIQPVFFVLLAGFIVLIYTTLMWPMFQLIKTI</sequence>
<dbReference type="InterPro" id="IPR018076">
    <property type="entry name" value="T2SS_GspF_dom"/>
</dbReference>
<feature type="domain" description="Type II secretion system protein GspF" evidence="8">
    <location>
        <begin position="26"/>
        <end position="141"/>
    </location>
</feature>
<keyword evidence="6 7" id="KW-0472">Membrane</keyword>
<evidence type="ECO:0000313" key="9">
    <source>
        <dbReference type="EMBL" id="ASN05247.1"/>
    </source>
</evidence>
<evidence type="ECO:0000313" key="10">
    <source>
        <dbReference type="Proteomes" id="UP000204391"/>
    </source>
</evidence>
<dbReference type="AlphaFoldDB" id="A0A221MC89"/>
<dbReference type="PANTHER" id="PTHR30012">
    <property type="entry name" value="GENERAL SECRETION PATHWAY PROTEIN"/>
    <property type="match status" value="1"/>
</dbReference>
<evidence type="ECO:0000256" key="3">
    <source>
        <dbReference type="ARBA" id="ARBA00022475"/>
    </source>
</evidence>
<feature type="transmembrane region" description="Helical" evidence="7">
    <location>
        <begin position="119"/>
        <end position="137"/>
    </location>
</feature>
<reference evidence="9 10" key="1">
    <citation type="journal article" date="2003" name="Int. J. Syst. Evol. Microbiol.">
        <title>Virgibacillus carmonensis sp. nov., Virgibacillus necropolis sp. nov. and Virgibacillus picturae sp. nov., three novel species isolated from deteriorated mural paintings, transfer of the species of the genus salibacillus to Virgibacillus, as Virgibacillus marismortui comb. nov. and Virgibacillus salexigens comb. nov., and emended description of the genus Virgibacillus.</title>
        <authorList>
            <person name="Heyrman J."/>
            <person name="Logan N.A."/>
            <person name="Busse H.J."/>
            <person name="Balcaen A."/>
            <person name="Lebbe L."/>
            <person name="Rodriguez-Diaz M."/>
            <person name="Swings J."/>
            <person name="De Vos P."/>
        </authorList>
    </citation>
    <scope>NUCLEOTIDE SEQUENCE [LARGE SCALE GENOMIC DNA]</scope>
    <source>
        <strain evidence="9 10">LMG 19488</strain>
    </source>
</reference>
<dbReference type="GO" id="GO:0005886">
    <property type="term" value="C:plasma membrane"/>
    <property type="evidence" value="ECO:0007669"/>
    <property type="project" value="UniProtKB-SubCell"/>
</dbReference>
<dbReference type="Pfam" id="PF00482">
    <property type="entry name" value="T2SSF"/>
    <property type="match status" value="2"/>
</dbReference>
<gene>
    <name evidence="9" type="ORF">CFK40_09580</name>
</gene>
<dbReference type="PRINTS" id="PR00812">
    <property type="entry name" value="BCTERIALGSPF"/>
</dbReference>
<evidence type="ECO:0000256" key="1">
    <source>
        <dbReference type="ARBA" id="ARBA00004651"/>
    </source>
</evidence>
<evidence type="ECO:0000256" key="7">
    <source>
        <dbReference type="SAM" id="Phobius"/>
    </source>
</evidence>
<dbReference type="InterPro" id="IPR003004">
    <property type="entry name" value="GspF/PilC"/>
</dbReference>
<feature type="transmembrane region" description="Helical" evidence="7">
    <location>
        <begin position="324"/>
        <end position="345"/>
    </location>
</feature>
<evidence type="ECO:0000256" key="6">
    <source>
        <dbReference type="ARBA" id="ARBA00023136"/>
    </source>
</evidence>
<comment type="similarity">
    <text evidence="2">Belongs to the GSP F family.</text>
</comment>
<accession>A0A221MC89</accession>
<name>A0A221MC89_9BACI</name>
<dbReference type="InterPro" id="IPR047692">
    <property type="entry name" value="T4P_ComGB"/>
</dbReference>
<feature type="transmembrane region" description="Helical" evidence="7">
    <location>
        <begin position="157"/>
        <end position="187"/>
    </location>
</feature>
<proteinExistence type="inferred from homology"/>
<feature type="domain" description="Type II secretion system protein GspF" evidence="8">
    <location>
        <begin position="221"/>
        <end position="343"/>
    </location>
</feature>
<comment type="subcellular location">
    <subcellularLocation>
        <location evidence="1">Cell membrane</location>
        <topology evidence="1">Multi-pass membrane protein</topology>
    </subcellularLocation>
</comment>
<dbReference type="Proteomes" id="UP000204391">
    <property type="component" value="Chromosome"/>
</dbReference>
<evidence type="ECO:0000256" key="2">
    <source>
        <dbReference type="ARBA" id="ARBA00005745"/>
    </source>
</evidence>
<evidence type="ECO:0000256" key="5">
    <source>
        <dbReference type="ARBA" id="ARBA00022989"/>
    </source>
</evidence>
<keyword evidence="3" id="KW-1003">Cell membrane</keyword>